<keyword evidence="1" id="KW-1133">Transmembrane helix</keyword>
<accession>A0A382BL27</accession>
<evidence type="ECO:0000256" key="1">
    <source>
        <dbReference type="SAM" id="Phobius"/>
    </source>
</evidence>
<feature type="transmembrane region" description="Helical" evidence="1">
    <location>
        <begin position="86"/>
        <end position="107"/>
    </location>
</feature>
<protein>
    <recommendedName>
        <fullName evidence="3">DUF3147 family protein</fullName>
    </recommendedName>
</protein>
<feature type="transmembrane region" description="Helical" evidence="1">
    <location>
        <begin position="26"/>
        <end position="46"/>
    </location>
</feature>
<dbReference type="AlphaFoldDB" id="A0A382BL27"/>
<feature type="transmembrane region" description="Helical" evidence="1">
    <location>
        <begin position="58"/>
        <end position="79"/>
    </location>
</feature>
<keyword evidence="1" id="KW-0812">Transmembrane</keyword>
<evidence type="ECO:0008006" key="3">
    <source>
        <dbReference type="Google" id="ProtNLM"/>
    </source>
</evidence>
<sequence length="115" mass="12887">MYLFTKILLTSIIVVTISEIARRSTLLAGIIASIPLTSVLAITWLYVDTKNIKNVLDLSNSILIMIPPSIVFFIVFAICIKTKFDFISSLAISLLSTGTAYWLYIFLLERLGIRL</sequence>
<proteinExistence type="predicted"/>
<name>A0A382BL27_9ZZZZ</name>
<reference evidence="2" key="1">
    <citation type="submission" date="2018-05" db="EMBL/GenBank/DDBJ databases">
        <authorList>
            <person name="Lanie J.A."/>
            <person name="Ng W.-L."/>
            <person name="Kazmierczak K.M."/>
            <person name="Andrzejewski T.M."/>
            <person name="Davidsen T.M."/>
            <person name="Wayne K.J."/>
            <person name="Tettelin H."/>
            <person name="Glass J.I."/>
            <person name="Rusch D."/>
            <person name="Podicherti R."/>
            <person name="Tsui H.-C.T."/>
            <person name="Winkler M.E."/>
        </authorList>
    </citation>
    <scope>NUCLEOTIDE SEQUENCE</scope>
</reference>
<gene>
    <name evidence="2" type="ORF">METZ01_LOCUS167349</name>
</gene>
<dbReference type="EMBL" id="UINC01030311">
    <property type="protein sequence ID" value="SVB14495.1"/>
    <property type="molecule type" value="Genomic_DNA"/>
</dbReference>
<organism evidence="2">
    <name type="scientific">marine metagenome</name>
    <dbReference type="NCBI Taxonomy" id="408172"/>
    <lineage>
        <taxon>unclassified sequences</taxon>
        <taxon>metagenomes</taxon>
        <taxon>ecological metagenomes</taxon>
    </lineage>
</organism>
<keyword evidence="1" id="KW-0472">Membrane</keyword>
<evidence type="ECO:0000313" key="2">
    <source>
        <dbReference type="EMBL" id="SVB14495.1"/>
    </source>
</evidence>